<evidence type="ECO:0000256" key="2">
    <source>
        <dbReference type="ARBA" id="ARBA00023125"/>
    </source>
</evidence>
<dbReference type="RefSeq" id="WP_377428305.1">
    <property type="nucleotide sequence ID" value="NZ_JBHSPR010000037.1"/>
</dbReference>
<name>A0ABW1KHS0_9ACTN</name>
<feature type="domain" description="HTH lacI-type" evidence="5">
    <location>
        <begin position="13"/>
        <end position="67"/>
    </location>
</feature>
<dbReference type="Proteomes" id="UP001596203">
    <property type="component" value="Unassembled WGS sequence"/>
</dbReference>
<proteinExistence type="predicted"/>
<dbReference type="SUPFAM" id="SSF53822">
    <property type="entry name" value="Periplasmic binding protein-like I"/>
    <property type="match status" value="1"/>
</dbReference>
<evidence type="ECO:0000313" key="6">
    <source>
        <dbReference type="EMBL" id="MFC6020752.1"/>
    </source>
</evidence>
<keyword evidence="3" id="KW-0804">Transcription</keyword>
<dbReference type="SMART" id="SM00354">
    <property type="entry name" value="HTH_LACI"/>
    <property type="match status" value="1"/>
</dbReference>
<protein>
    <submittedName>
        <fullName evidence="6">LacI family DNA-binding transcriptional regulator</fullName>
    </submittedName>
</protein>
<dbReference type="InterPro" id="IPR046335">
    <property type="entry name" value="LacI/GalR-like_sensor"/>
</dbReference>
<evidence type="ECO:0000256" key="3">
    <source>
        <dbReference type="ARBA" id="ARBA00023163"/>
    </source>
</evidence>
<dbReference type="CDD" id="cd06267">
    <property type="entry name" value="PBP1_LacI_sugar_binding-like"/>
    <property type="match status" value="1"/>
</dbReference>
<dbReference type="PROSITE" id="PS50932">
    <property type="entry name" value="HTH_LACI_2"/>
    <property type="match status" value="1"/>
</dbReference>
<evidence type="ECO:0000313" key="7">
    <source>
        <dbReference type="Proteomes" id="UP001596203"/>
    </source>
</evidence>
<dbReference type="PANTHER" id="PTHR30146">
    <property type="entry name" value="LACI-RELATED TRANSCRIPTIONAL REPRESSOR"/>
    <property type="match status" value="1"/>
</dbReference>
<dbReference type="InterPro" id="IPR000843">
    <property type="entry name" value="HTH_LacI"/>
</dbReference>
<comment type="caution">
    <text evidence="6">The sequence shown here is derived from an EMBL/GenBank/DDBJ whole genome shotgun (WGS) entry which is preliminary data.</text>
</comment>
<sequence>MDSPRQPKRARPVTINDIAAVTGVAASTVSRALTRPGRVNPATRQRIEAAARELNYVPNSQARALTSGRTRTVAVLVSDVTNPFYFGIIRGTQQGLKAAGYAHLLIDVEDSGELEAQTLHRMRQSLDGAILAASRLSERELVGLAAEIPLVTVNRTARGVPSVVIDTPTGIGQAIEHLISLGHRDIVYVSGPVRSWPNEARWHSMRTTAAGHGLQVRRVGPFPPERPSGSAAADAVVNTRATACVAFNDLLAIGMLTRFRERGIRVPEDLSVVGCDDIFGADFCNPPLTTLTAPIDQAGRVAVSMLLSRLTERTTPPGPRRSVMLPTHLTVRESTGPVTDAGPTRRR</sequence>
<evidence type="ECO:0000256" key="4">
    <source>
        <dbReference type="SAM" id="MobiDB-lite"/>
    </source>
</evidence>
<dbReference type="EMBL" id="JBHSPR010000037">
    <property type="protein sequence ID" value="MFC6020752.1"/>
    <property type="molecule type" value="Genomic_DNA"/>
</dbReference>
<accession>A0ABW1KHS0</accession>
<evidence type="ECO:0000256" key="1">
    <source>
        <dbReference type="ARBA" id="ARBA00023015"/>
    </source>
</evidence>
<gene>
    <name evidence="6" type="ORF">ACFP2T_31865</name>
</gene>
<dbReference type="PANTHER" id="PTHR30146:SF138">
    <property type="entry name" value="TRANSCRIPTIONAL REGULATORY PROTEIN"/>
    <property type="match status" value="1"/>
</dbReference>
<dbReference type="SUPFAM" id="SSF47413">
    <property type="entry name" value="lambda repressor-like DNA-binding domains"/>
    <property type="match status" value="1"/>
</dbReference>
<dbReference type="CDD" id="cd01392">
    <property type="entry name" value="HTH_LacI"/>
    <property type="match status" value="1"/>
</dbReference>
<feature type="region of interest" description="Disordered" evidence="4">
    <location>
        <begin position="312"/>
        <end position="347"/>
    </location>
</feature>
<dbReference type="InterPro" id="IPR028082">
    <property type="entry name" value="Peripla_BP_I"/>
</dbReference>
<dbReference type="Gene3D" id="1.10.260.40">
    <property type="entry name" value="lambda repressor-like DNA-binding domains"/>
    <property type="match status" value="1"/>
</dbReference>
<keyword evidence="7" id="KW-1185">Reference proteome</keyword>
<evidence type="ECO:0000259" key="5">
    <source>
        <dbReference type="PROSITE" id="PS50932"/>
    </source>
</evidence>
<dbReference type="InterPro" id="IPR010982">
    <property type="entry name" value="Lambda_DNA-bd_dom_sf"/>
</dbReference>
<dbReference type="Gene3D" id="3.40.50.2300">
    <property type="match status" value="2"/>
</dbReference>
<dbReference type="Pfam" id="PF13377">
    <property type="entry name" value="Peripla_BP_3"/>
    <property type="match status" value="1"/>
</dbReference>
<organism evidence="6 7">
    <name type="scientific">Plantactinospora solaniradicis</name>
    <dbReference type="NCBI Taxonomy" id="1723736"/>
    <lineage>
        <taxon>Bacteria</taxon>
        <taxon>Bacillati</taxon>
        <taxon>Actinomycetota</taxon>
        <taxon>Actinomycetes</taxon>
        <taxon>Micromonosporales</taxon>
        <taxon>Micromonosporaceae</taxon>
        <taxon>Plantactinospora</taxon>
    </lineage>
</organism>
<reference evidence="7" key="1">
    <citation type="journal article" date="2019" name="Int. J. Syst. Evol. Microbiol.">
        <title>The Global Catalogue of Microorganisms (GCM) 10K type strain sequencing project: providing services to taxonomists for standard genome sequencing and annotation.</title>
        <authorList>
            <consortium name="The Broad Institute Genomics Platform"/>
            <consortium name="The Broad Institute Genome Sequencing Center for Infectious Disease"/>
            <person name="Wu L."/>
            <person name="Ma J."/>
        </authorList>
    </citation>
    <scope>NUCLEOTIDE SEQUENCE [LARGE SCALE GENOMIC DNA]</scope>
    <source>
        <strain evidence="7">ZS-35-S2</strain>
    </source>
</reference>
<dbReference type="Pfam" id="PF00356">
    <property type="entry name" value="LacI"/>
    <property type="match status" value="1"/>
</dbReference>
<keyword evidence="2 6" id="KW-0238">DNA-binding</keyword>
<dbReference type="GO" id="GO:0003677">
    <property type="term" value="F:DNA binding"/>
    <property type="evidence" value="ECO:0007669"/>
    <property type="project" value="UniProtKB-KW"/>
</dbReference>
<keyword evidence="1" id="KW-0805">Transcription regulation</keyword>